<evidence type="ECO:0000313" key="2">
    <source>
        <dbReference type="Proteomes" id="UP000595703"/>
    </source>
</evidence>
<dbReference type="AlphaFoldDB" id="A0A7U3UT64"/>
<dbReference type="EMBL" id="AP018365">
    <property type="protein sequence ID" value="BBA98273.1"/>
    <property type="molecule type" value="Genomic_DNA"/>
</dbReference>
<dbReference type="SUPFAM" id="SSF103084">
    <property type="entry name" value="Holliday junction resolvase RusA"/>
    <property type="match status" value="1"/>
</dbReference>
<protein>
    <submittedName>
        <fullName evidence="1">Uncharacterized protein</fullName>
    </submittedName>
</protein>
<dbReference type="GO" id="GO:0006281">
    <property type="term" value="P:DNA repair"/>
    <property type="evidence" value="ECO:0007669"/>
    <property type="project" value="InterPro"/>
</dbReference>
<keyword evidence="2" id="KW-1185">Reference proteome</keyword>
<dbReference type="Gene3D" id="3.30.1330.70">
    <property type="entry name" value="Holliday junction resolvase RusA"/>
    <property type="match status" value="1"/>
</dbReference>
<reference evidence="1 2" key="3">
    <citation type="journal article" date="2011" name="Nat. Chem. Biol.">
        <title>Reveromycin A biosynthesis uses RevG and RevJ for stereospecific spiroacetal formation.</title>
        <authorList>
            <person name="Takahashi S."/>
            <person name="Toyoda A."/>
            <person name="Sekiyama Y."/>
            <person name="Takagi H."/>
            <person name="Nogawa T."/>
            <person name="Uramoto M."/>
            <person name="Suzuki R."/>
            <person name="Koshino H."/>
            <person name="Kumano T."/>
            <person name="Panthee S."/>
            <person name="Dairi T."/>
            <person name="Ishikawa J."/>
            <person name="Ikeda H."/>
            <person name="Sakaki Y."/>
            <person name="Osada H."/>
        </authorList>
    </citation>
    <scope>NUCLEOTIDE SEQUENCE [LARGE SCALE GENOMIC DNA]</scope>
    <source>
        <strain evidence="1 2">SN-593</strain>
    </source>
</reference>
<reference evidence="1 2" key="2">
    <citation type="journal article" date="2011" name="J. Antibiot.">
        <title>Furaquinocins I and J: novel polyketide isoprenoid hybrid compounds from Streptomyces reveromyceticus SN-593.</title>
        <authorList>
            <person name="Panthee S."/>
            <person name="Takahashi S."/>
            <person name="Takagi H."/>
            <person name="Nogawa T."/>
            <person name="Oowada E."/>
            <person name="Uramoto M."/>
            <person name="Osada H."/>
        </authorList>
    </citation>
    <scope>NUCLEOTIDE SEQUENCE [LARGE SCALE GENOMIC DNA]</scope>
    <source>
        <strain evidence="1 2">SN-593</strain>
    </source>
</reference>
<dbReference type="RefSeq" id="WP_202234435.1">
    <property type="nucleotide sequence ID" value="NZ_AP018365.1"/>
</dbReference>
<gene>
    <name evidence="1" type="ORF">RVR_4403</name>
</gene>
<dbReference type="GO" id="GO:0000287">
    <property type="term" value="F:magnesium ion binding"/>
    <property type="evidence" value="ECO:0007669"/>
    <property type="project" value="InterPro"/>
</dbReference>
<dbReference type="Proteomes" id="UP000595703">
    <property type="component" value="Chromosome"/>
</dbReference>
<dbReference type="GO" id="GO:0006310">
    <property type="term" value="P:DNA recombination"/>
    <property type="evidence" value="ECO:0007669"/>
    <property type="project" value="InterPro"/>
</dbReference>
<evidence type="ECO:0000313" key="1">
    <source>
        <dbReference type="EMBL" id="BBA98273.1"/>
    </source>
</evidence>
<organism evidence="1 2">
    <name type="scientific">Actinacidiphila reveromycinica</name>
    <dbReference type="NCBI Taxonomy" id="659352"/>
    <lineage>
        <taxon>Bacteria</taxon>
        <taxon>Bacillati</taxon>
        <taxon>Actinomycetota</taxon>
        <taxon>Actinomycetes</taxon>
        <taxon>Kitasatosporales</taxon>
        <taxon>Streptomycetaceae</taxon>
        <taxon>Actinacidiphila</taxon>
    </lineage>
</organism>
<proteinExistence type="predicted"/>
<reference evidence="1 2" key="4">
    <citation type="journal article" date="2020" name="Sci. Rep.">
        <title>beta-carboline chemical signals induce reveromycin production through a LuxR family regulator in Streptomyces sp. SN-593.</title>
        <authorList>
            <person name="Panthee S."/>
            <person name="Kito N."/>
            <person name="Hayashi T."/>
            <person name="Shimizu T."/>
            <person name="Ishikawa J."/>
            <person name="Hamamoto H."/>
            <person name="Osada H."/>
            <person name="Takahashi S."/>
        </authorList>
    </citation>
    <scope>NUCLEOTIDE SEQUENCE [LARGE SCALE GENOMIC DNA]</scope>
    <source>
        <strain evidence="1 2">SN-593</strain>
    </source>
</reference>
<reference evidence="1 2" key="1">
    <citation type="journal article" date="2010" name="J. Bacteriol.">
        <title>Biochemical characterization of a novel indole prenyltransferase from Streptomyces sp. SN-593.</title>
        <authorList>
            <person name="Takahashi S."/>
            <person name="Takagi H."/>
            <person name="Toyoda A."/>
            <person name="Uramoto M."/>
            <person name="Nogawa T."/>
            <person name="Ueki M."/>
            <person name="Sakaki Y."/>
            <person name="Osada H."/>
        </authorList>
    </citation>
    <scope>NUCLEOTIDE SEQUENCE [LARGE SCALE GENOMIC DNA]</scope>
    <source>
        <strain evidence="1 2">SN-593</strain>
    </source>
</reference>
<dbReference type="KEGG" id="arev:RVR_4403"/>
<dbReference type="InterPro" id="IPR036614">
    <property type="entry name" value="RusA-like_sf"/>
</dbReference>
<accession>A0A7U3UT64</accession>
<dbReference type="InterPro" id="IPR008822">
    <property type="entry name" value="Endonuclease_RusA-like"/>
</dbReference>
<dbReference type="Pfam" id="PF05866">
    <property type="entry name" value="RusA"/>
    <property type="match status" value="1"/>
</dbReference>
<sequence>MTEVTAGSLLPAGGQEYDRARAHLLGQALAPGGTQFRVVTFAGDPASKARPRFSKEGRTYKTDADTAAETRTGWQLRRAFPQPWTGNLALGCVFFRPDRQRIDVDNMVKHICDAGNGIAWVDDAQITAVYGVAELDAANPRTLIVVARHVSSLDRSDVAKTPRARRKAG</sequence>
<name>A0A7U3UT64_9ACTN</name>